<dbReference type="AlphaFoldDB" id="A0A6A4HCA0"/>
<dbReference type="OrthoDB" id="2662268at2759"/>
<gene>
    <name evidence="1" type="ORF">BT96DRAFT_886211</name>
</gene>
<organism evidence="1 2">
    <name type="scientific">Gymnopus androsaceus JB14</name>
    <dbReference type="NCBI Taxonomy" id="1447944"/>
    <lineage>
        <taxon>Eukaryota</taxon>
        <taxon>Fungi</taxon>
        <taxon>Dikarya</taxon>
        <taxon>Basidiomycota</taxon>
        <taxon>Agaricomycotina</taxon>
        <taxon>Agaricomycetes</taxon>
        <taxon>Agaricomycetidae</taxon>
        <taxon>Agaricales</taxon>
        <taxon>Marasmiineae</taxon>
        <taxon>Omphalotaceae</taxon>
        <taxon>Gymnopus</taxon>
    </lineage>
</organism>
<accession>A0A6A4HCA0</accession>
<evidence type="ECO:0000313" key="2">
    <source>
        <dbReference type="Proteomes" id="UP000799118"/>
    </source>
</evidence>
<proteinExistence type="predicted"/>
<evidence type="ECO:0000313" key="1">
    <source>
        <dbReference type="EMBL" id="KAE9394914.1"/>
    </source>
</evidence>
<protein>
    <submittedName>
        <fullName evidence="1">Uncharacterized protein</fullName>
    </submittedName>
</protein>
<dbReference type="EMBL" id="ML769541">
    <property type="protein sequence ID" value="KAE9394914.1"/>
    <property type="molecule type" value="Genomic_DNA"/>
</dbReference>
<dbReference type="Proteomes" id="UP000799118">
    <property type="component" value="Unassembled WGS sequence"/>
</dbReference>
<keyword evidence="2" id="KW-1185">Reference proteome</keyword>
<reference evidence="1" key="1">
    <citation type="journal article" date="2019" name="Environ. Microbiol.">
        <title>Fungal ecological strategies reflected in gene transcription - a case study of two litter decomposers.</title>
        <authorList>
            <person name="Barbi F."/>
            <person name="Kohler A."/>
            <person name="Barry K."/>
            <person name="Baskaran P."/>
            <person name="Daum C."/>
            <person name="Fauchery L."/>
            <person name="Ihrmark K."/>
            <person name="Kuo A."/>
            <person name="LaButti K."/>
            <person name="Lipzen A."/>
            <person name="Morin E."/>
            <person name="Grigoriev I.V."/>
            <person name="Henrissat B."/>
            <person name="Lindahl B."/>
            <person name="Martin F."/>
        </authorList>
    </citation>
    <scope>NUCLEOTIDE SEQUENCE</scope>
    <source>
        <strain evidence="1">JB14</strain>
    </source>
</reference>
<sequence length="210" mass="23404">MSQYYLNPIHPPVKNTSHYTTLGGAICGGPGYAPTPLLFLVPNRTWVPQTPYRPSSSSSKWRMTVDQTDRLAPGQSSVAFDHNGYMRQGMKMTQLYGKGSYTLGQMMNGAGDRVLMSTGLGKIRLYVRWPGYDEWIRPIEINTSSGPITRADLAAAVALHVSRYFEAYYPMSNGPWRIAPSNGIRFDMLVLVSITNIFEDVWQADIAVDS</sequence>
<name>A0A6A4HCA0_9AGAR</name>